<sequence length="172" mass="18393">MQFKTATIVAFAASLGGNVFASAAPVADVAVPETPTSTSLEIREILADKTVSLGKRDGGFLGSCKASTVGFDIWDKGKTWLIAECRTLDGAWRSSKLNMNRCFVNDNGYLQFRQNGGYGGSCDVAGSYITADMWLGIRCKNVQGELMPSREYSLNAFITNASGQLMCFGGST</sequence>
<evidence type="ECO:0000256" key="1">
    <source>
        <dbReference type="SAM" id="SignalP"/>
    </source>
</evidence>
<gene>
    <name evidence="3" type="ORF">B0I36DRAFT_362372</name>
</gene>
<reference evidence="3" key="1">
    <citation type="journal article" date="2021" name="Nat. Commun.">
        <title>Genetic determinants of endophytism in the Arabidopsis root mycobiome.</title>
        <authorList>
            <person name="Mesny F."/>
            <person name="Miyauchi S."/>
            <person name="Thiergart T."/>
            <person name="Pickel B."/>
            <person name="Atanasova L."/>
            <person name="Karlsson M."/>
            <person name="Huettel B."/>
            <person name="Barry K.W."/>
            <person name="Haridas S."/>
            <person name="Chen C."/>
            <person name="Bauer D."/>
            <person name="Andreopoulos W."/>
            <person name="Pangilinan J."/>
            <person name="LaButti K."/>
            <person name="Riley R."/>
            <person name="Lipzen A."/>
            <person name="Clum A."/>
            <person name="Drula E."/>
            <person name="Henrissat B."/>
            <person name="Kohler A."/>
            <person name="Grigoriev I.V."/>
            <person name="Martin F.M."/>
            <person name="Hacquard S."/>
        </authorList>
    </citation>
    <scope>NUCLEOTIDE SEQUENCE</scope>
    <source>
        <strain evidence="3">MPI-CAGE-CH-0230</strain>
    </source>
</reference>
<dbReference type="Pfam" id="PF08881">
    <property type="entry name" value="CVNH"/>
    <property type="match status" value="1"/>
</dbReference>
<dbReference type="SUPFAM" id="SSF51322">
    <property type="entry name" value="Cyanovirin-N"/>
    <property type="match status" value="1"/>
</dbReference>
<proteinExistence type="predicted"/>
<comment type="caution">
    <text evidence="3">The sequence shown here is derived from an EMBL/GenBank/DDBJ whole genome shotgun (WGS) entry which is preliminary data.</text>
</comment>
<dbReference type="InterPro" id="IPR011058">
    <property type="entry name" value="Cyanovirin-N"/>
</dbReference>
<feature type="signal peptide" evidence="1">
    <location>
        <begin position="1"/>
        <end position="23"/>
    </location>
</feature>
<feature type="domain" description="Cyanovirin-N" evidence="2">
    <location>
        <begin position="62"/>
        <end position="165"/>
    </location>
</feature>
<dbReference type="RefSeq" id="XP_046014571.1">
    <property type="nucleotide sequence ID" value="XM_046158648.1"/>
</dbReference>
<evidence type="ECO:0000259" key="2">
    <source>
        <dbReference type="Pfam" id="PF08881"/>
    </source>
</evidence>
<keyword evidence="4" id="KW-1185">Reference proteome</keyword>
<dbReference type="EMBL" id="JAGTJQ010000004">
    <property type="protein sequence ID" value="KAH7033739.1"/>
    <property type="molecule type" value="Genomic_DNA"/>
</dbReference>
<dbReference type="Proteomes" id="UP000756346">
    <property type="component" value="Unassembled WGS sequence"/>
</dbReference>
<evidence type="ECO:0000313" key="4">
    <source>
        <dbReference type="Proteomes" id="UP000756346"/>
    </source>
</evidence>
<dbReference type="AlphaFoldDB" id="A0A9P8Y9P0"/>
<name>A0A9P8Y9P0_9PEZI</name>
<protein>
    <recommendedName>
        <fullName evidence="2">Cyanovirin-N domain-containing protein</fullName>
    </recommendedName>
</protein>
<feature type="chain" id="PRO_5040142225" description="Cyanovirin-N domain-containing protein" evidence="1">
    <location>
        <begin position="24"/>
        <end position="172"/>
    </location>
</feature>
<accession>A0A9P8Y9P0</accession>
<evidence type="ECO:0000313" key="3">
    <source>
        <dbReference type="EMBL" id="KAH7033739.1"/>
    </source>
</evidence>
<organism evidence="3 4">
    <name type="scientific">Microdochium trichocladiopsis</name>
    <dbReference type="NCBI Taxonomy" id="1682393"/>
    <lineage>
        <taxon>Eukaryota</taxon>
        <taxon>Fungi</taxon>
        <taxon>Dikarya</taxon>
        <taxon>Ascomycota</taxon>
        <taxon>Pezizomycotina</taxon>
        <taxon>Sordariomycetes</taxon>
        <taxon>Xylariomycetidae</taxon>
        <taxon>Xylariales</taxon>
        <taxon>Microdochiaceae</taxon>
        <taxon>Microdochium</taxon>
    </lineage>
</organism>
<dbReference type="GeneID" id="70188194"/>
<dbReference type="Gene3D" id="2.30.60.10">
    <property type="entry name" value="Cyanovirin-N"/>
    <property type="match status" value="1"/>
</dbReference>
<keyword evidence="1" id="KW-0732">Signal</keyword>
<dbReference type="OrthoDB" id="2947935at2759"/>
<dbReference type="InterPro" id="IPR036673">
    <property type="entry name" value="Cyanovirin-N_sf"/>
</dbReference>